<sequence length="295" mass="33367">MIVCDVGFDRNAQYATYIASLLENKEAADKLDFRLPPTFIAHVVHIIHALWAHLAPIYTLCHGAQGAHNTTTPIPAPIFAALHQIVTQAGLLSLLMRLDRHTVYYFEPLFKENKYDPDRMKCINHADMTQRNPRTPVEKLSKAEQERRARLSEAEKQRARGDEALTQITIMRGLCAYRRGGWETGDSTAEVPKFEDAASENQGIRVRMLTHGWVYCRWGRARGYSKGKVGASGDEKLHGDAWKGGFVEFTDVEGVPNWLEMDRQERGANAAVDNRKGKGKAMEIHDESSEDELYR</sequence>
<name>E5A2K1_LEPMJ</name>
<feature type="compositionally biased region" description="Basic and acidic residues" evidence="1">
    <location>
        <begin position="273"/>
        <end position="295"/>
    </location>
</feature>
<keyword evidence="3" id="KW-1185">Reference proteome</keyword>
<dbReference type="AlphaFoldDB" id="E5A2K1"/>
<dbReference type="EMBL" id="FP929132">
    <property type="protein sequence ID" value="CBX97797.1"/>
    <property type="molecule type" value="Genomic_DNA"/>
</dbReference>
<dbReference type="InParanoid" id="E5A2K1"/>
<dbReference type="OrthoDB" id="309640at2759"/>
<proteinExistence type="predicted"/>
<dbReference type="Proteomes" id="UP000002668">
    <property type="component" value="Genome"/>
</dbReference>
<dbReference type="HOGENOM" id="CLU_943564_0_0_1"/>
<dbReference type="eggNOG" id="ENOG502SVM3">
    <property type="taxonomic scope" value="Eukaryota"/>
</dbReference>
<dbReference type="GeneID" id="13281344"/>
<evidence type="ECO:0000313" key="2">
    <source>
        <dbReference type="EMBL" id="CBX97797.1"/>
    </source>
</evidence>
<feature type="region of interest" description="Disordered" evidence="1">
    <location>
        <begin position="265"/>
        <end position="295"/>
    </location>
</feature>
<gene>
    <name evidence="2" type="ORF">LEMA_P092060.1</name>
</gene>
<protein>
    <submittedName>
        <fullName evidence="2">Predicted protein</fullName>
    </submittedName>
</protein>
<evidence type="ECO:0000256" key="1">
    <source>
        <dbReference type="SAM" id="MobiDB-lite"/>
    </source>
</evidence>
<reference evidence="3" key="1">
    <citation type="journal article" date="2011" name="Nat. Commun.">
        <title>Effector diversification within compartments of the Leptosphaeria maculans genome affected by Repeat-Induced Point mutations.</title>
        <authorList>
            <person name="Rouxel T."/>
            <person name="Grandaubert J."/>
            <person name="Hane J.K."/>
            <person name="Hoede C."/>
            <person name="van de Wouw A.P."/>
            <person name="Couloux A."/>
            <person name="Dominguez V."/>
            <person name="Anthouard V."/>
            <person name="Bally P."/>
            <person name="Bourras S."/>
            <person name="Cozijnsen A.J."/>
            <person name="Ciuffetti L.M."/>
            <person name="Degrave A."/>
            <person name="Dilmaghani A."/>
            <person name="Duret L."/>
            <person name="Fudal I."/>
            <person name="Goodwin S.B."/>
            <person name="Gout L."/>
            <person name="Glaser N."/>
            <person name="Linglin J."/>
            <person name="Kema G.H.J."/>
            <person name="Lapalu N."/>
            <person name="Lawrence C.B."/>
            <person name="May K."/>
            <person name="Meyer M."/>
            <person name="Ollivier B."/>
            <person name="Poulain J."/>
            <person name="Schoch C.L."/>
            <person name="Simon A."/>
            <person name="Spatafora J.W."/>
            <person name="Stachowiak A."/>
            <person name="Turgeon B.G."/>
            <person name="Tyler B.M."/>
            <person name="Vincent D."/>
            <person name="Weissenbach J."/>
            <person name="Amselem J."/>
            <person name="Quesneville H."/>
            <person name="Oliver R.P."/>
            <person name="Wincker P."/>
            <person name="Balesdent M.-H."/>
            <person name="Howlett B.J."/>
        </authorList>
    </citation>
    <scope>NUCLEOTIDE SEQUENCE [LARGE SCALE GENOMIC DNA]</scope>
    <source>
        <strain evidence="3">JN3 / isolate v23.1.3 / race Av1-4-5-6-7-8</strain>
    </source>
</reference>
<accession>E5A2K1</accession>
<organism evidence="3">
    <name type="scientific">Leptosphaeria maculans (strain JN3 / isolate v23.1.3 / race Av1-4-5-6-7-8)</name>
    <name type="common">Blackleg fungus</name>
    <name type="synonym">Phoma lingam</name>
    <dbReference type="NCBI Taxonomy" id="985895"/>
    <lineage>
        <taxon>Eukaryota</taxon>
        <taxon>Fungi</taxon>
        <taxon>Dikarya</taxon>
        <taxon>Ascomycota</taxon>
        <taxon>Pezizomycotina</taxon>
        <taxon>Dothideomycetes</taxon>
        <taxon>Pleosporomycetidae</taxon>
        <taxon>Pleosporales</taxon>
        <taxon>Pleosporineae</taxon>
        <taxon>Leptosphaeriaceae</taxon>
        <taxon>Plenodomus</taxon>
        <taxon>Plenodomus lingam/Leptosphaeria maculans species complex</taxon>
    </lineage>
</organism>
<dbReference type="STRING" id="985895.E5A2K1"/>
<evidence type="ECO:0000313" key="3">
    <source>
        <dbReference type="Proteomes" id="UP000002668"/>
    </source>
</evidence>
<dbReference type="VEuPathDB" id="FungiDB:LEMA_P092060.1"/>